<protein>
    <recommendedName>
        <fullName evidence="5">NHL repeat-containing protein</fullName>
    </recommendedName>
</protein>
<name>A0A5N1JV28_9BACT</name>
<evidence type="ECO:0000313" key="3">
    <source>
        <dbReference type="EMBL" id="KAA9357623.1"/>
    </source>
</evidence>
<dbReference type="Gene3D" id="2.40.10.500">
    <property type="match status" value="1"/>
</dbReference>
<keyword evidence="1" id="KW-0677">Repeat</keyword>
<accession>A0A5N1JV28</accession>
<gene>
    <name evidence="3" type="ORF">F0P93_07795</name>
</gene>
<dbReference type="SUPFAM" id="SSF49313">
    <property type="entry name" value="Cadherin-like"/>
    <property type="match status" value="1"/>
</dbReference>
<dbReference type="GO" id="GO:0016020">
    <property type="term" value="C:membrane"/>
    <property type="evidence" value="ECO:0007669"/>
    <property type="project" value="InterPro"/>
</dbReference>
<sequence length="825" mass="86650">MKLILRFRPAMRSMAQSFFCLVLLIGLLPIKLMAQFCANGVTVATGDYLNYVVVDAAGNVYISDRNDHRILKYAPGSTQGVVFAGGNGEGEALNQMRYPRGIALDASGNLYVADLLSQRVIRFPPNSTSETLGTVVAGGNGYGDLPNQLHNPCDVALDGTGNLYVASTNNNRVIMFPPNSTSATSGTIVAGGNGEGNALNQFVSEGIFVDTNGTLFVADPDNFRVLKFPAGSTSATPGIIVAGGNGEGDKPNQIAVVDIWIDESGRMFGSEPGKDRVLMFPPNSTSLTAGIPVVGGKEESSETNRLYSPRSVTIDAAGNLYVCDAGNDRVRRFSAGGSPTPVVSLPSSVPQPISQNTPNITLTVSGCEGGTVSWTVSNGSSGSGATIPVLTSDVGTLLYSASCNVEGLCTASPGSISVQVIASSTPVTGSFDGFLYGADCSSFRGWAWDKNKPNTVVSVDIYDGATLKATLAANEFRQDLKDAGKGNGIHAFRWAIPGELKDGEVHSLSARVTGASFTLKSGPKTIQCQSNTPPANRPPVAPAVTPLMAQQGVAFNTVLPAFTDPEASTLNYGLVTLPAGLTFTSATRQISGTPTEVGAFTLTYSASDGDLNTSVNLLLTVNPASTTTVTGNFEGFLDKVECGTIRGWVWDRNKPNSPVTVEFYTGSSVWGSTVANLFRQDLKDAGKGNGAHAYSFEVPSVLKDGVARIISARVLGSTYDLKWSGKTLLCPSPARLSAETVSGLQVTVLGNPVSETAEVEIRGAEGQSLRLQLVDRRGLVVREQQVEKARTVERQTLSVGKTAPGLLLLRVYSPTQSQTLKLIKP</sequence>
<dbReference type="InterPro" id="IPR001258">
    <property type="entry name" value="NHL_repeat"/>
</dbReference>
<dbReference type="GO" id="GO:0008270">
    <property type="term" value="F:zinc ion binding"/>
    <property type="evidence" value="ECO:0007669"/>
    <property type="project" value="UniProtKB-KW"/>
</dbReference>
<dbReference type="PANTHER" id="PTHR24104:SF25">
    <property type="entry name" value="PROTEIN LIN-41"/>
    <property type="match status" value="1"/>
</dbReference>
<dbReference type="InterPro" id="IPR011042">
    <property type="entry name" value="6-blade_b-propeller_TolB-like"/>
</dbReference>
<dbReference type="GO" id="GO:0005509">
    <property type="term" value="F:calcium ion binding"/>
    <property type="evidence" value="ECO:0007669"/>
    <property type="project" value="InterPro"/>
</dbReference>
<dbReference type="Gene3D" id="2.120.10.30">
    <property type="entry name" value="TolB, C-terminal domain"/>
    <property type="match status" value="2"/>
</dbReference>
<dbReference type="PROSITE" id="PS51125">
    <property type="entry name" value="NHL"/>
    <property type="match status" value="3"/>
</dbReference>
<dbReference type="AlphaFoldDB" id="A0A5N1JV28"/>
<evidence type="ECO:0000256" key="1">
    <source>
        <dbReference type="ARBA" id="ARBA00022737"/>
    </source>
</evidence>
<feature type="repeat" description="NHL" evidence="2">
    <location>
        <begin position="306"/>
        <end position="336"/>
    </location>
</feature>
<keyword evidence="4" id="KW-1185">Reference proteome</keyword>
<dbReference type="Pfam" id="PF05345">
    <property type="entry name" value="He_PIG"/>
    <property type="match status" value="1"/>
</dbReference>
<dbReference type="RefSeq" id="WP_150875753.1">
    <property type="nucleotide sequence ID" value="NZ_VTWS01000001.1"/>
</dbReference>
<reference evidence="3 4" key="1">
    <citation type="submission" date="2019-09" db="EMBL/GenBank/DDBJ databases">
        <title>Genome Sequence of Larkinella sp MA1.</title>
        <authorList>
            <person name="Srinivasan S."/>
        </authorList>
    </citation>
    <scope>NUCLEOTIDE SEQUENCE [LARGE SCALE GENOMIC DNA]</scope>
    <source>
        <strain evidence="3 4">MA1</strain>
    </source>
</reference>
<evidence type="ECO:0000256" key="2">
    <source>
        <dbReference type="PROSITE-ProRule" id="PRU00504"/>
    </source>
</evidence>
<evidence type="ECO:0000313" key="4">
    <source>
        <dbReference type="Proteomes" id="UP000326344"/>
    </source>
</evidence>
<feature type="repeat" description="NHL" evidence="2">
    <location>
        <begin position="52"/>
        <end position="76"/>
    </location>
</feature>
<dbReference type="InterPro" id="IPR013783">
    <property type="entry name" value="Ig-like_fold"/>
</dbReference>
<organism evidence="3 4">
    <name type="scientific">Larkinella humicola</name>
    <dbReference type="NCBI Taxonomy" id="2607654"/>
    <lineage>
        <taxon>Bacteria</taxon>
        <taxon>Pseudomonadati</taxon>
        <taxon>Bacteroidota</taxon>
        <taxon>Cytophagia</taxon>
        <taxon>Cytophagales</taxon>
        <taxon>Spirosomataceae</taxon>
        <taxon>Larkinella</taxon>
    </lineage>
</organism>
<dbReference type="Proteomes" id="UP000326344">
    <property type="component" value="Unassembled WGS sequence"/>
</dbReference>
<proteinExistence type="predicted"/>
<dbReference type="PANTHER" id="PTHR24104">
    <property type="entry name" value="E3 UBIQUITIN-PROTEIN LIGASE NHLRC1-RELATED"/>
    <property type="match status" value="1"/>
</dbReference>
<evidence type="ECO:0008006" key="5">
    <source>
        <dbReference type="Google" id="ProtNLM"/>
    </source>
</evidence>
<dbReference type="CDD" id="cd05819">
    <property type="entry name" value="NHL"/>
    <property type="match status" value="1"/>
</dbReference>
<feature type="repeat" description="NHL" evidence="2">
    <location>
        <begin position="142"/>
        <end position="179"/>
    </location>
</feature>
<dbReference type="Gene3D" id="2.60.40.10">
    <property type="entry name" value="Immunoglobulins"/>
    <property type="match status" value="1"/>
</dbReference>
<comment type="caution">
    <text evidence="3">The sequence shown here is derived from an EMBL/GenBank/DDBJ whole genome shotgun (WGS) entry which is preliminary data.</text>
</comment>
<dbReference type="InterPro" id="IPR015919">
    <property type="entry name" value="Cadherin-like_sf"/>
</dbReference>
<dbReference type="EMBL" id="VTWS01000001">
    <property type="protein sequence ID" value="KAA9357623.1"/>
    <property type="molecule type" value="Genomic_DNA"/>
</dbReference>
<dbReference type="SUPFAM" id="SSF101898">
    <property type="entry name" value="NHL repeat"/>
    <property type="match status" value="2"/>
</dbReference>
<dbReference type="InterPro" id="IPR050952">
    <property type="entry name" value="TRIM-NHL_E3_ligases"/>
</dbReference>